<evidence type="ECO:0000313" key="2">
    <source>
        <dbReference type="EMBL" id="VDC87117.1"/>
    </source>
</evidence>
<reference evidence="2" key="1">
    <citation type="submission" date="2018-11" db="EMBL/GenBank/DDBJ databases">
        <authorList>
            <consortium name="Genoscope - CEA"/>
            <person name="William W."/>
        </authorList>
    </citation>
    <scope>NUCLEOTIDE SEQUENCE</scope>
</reference>
<proteinExistence type="predicted"/>
<sequence>MVRAADMVQLPGVKKAPKKRIAAMLEPTVESLSGEDGEPVAENEEENESDAEDSGIQVDMDLKGAGTSGSRKAAGRGRGRGKAAEAEKAPVPRERDEKPKTSRFFRQDYQRNVSFWNVHVQVGFFVSFLFQD</sequence>
<feature type="compositionally biased region" description="Low complexity" evidence="1">
    <location>
        <begin position="63"/>
        <end position="72"/>
    </location>
</feature>
<gene>
    <name evidence="2" type="ORF">BOLC3T13685H</name>
</gene>
<dbReference type="EMBL" id="LR031872">
    <property type="protein sequence ID" value="VDC87117.1"/>
    <property type="molecule type" value="Genomic_DNA"/>
</dbReference>
<feature type="compositionally biased region" description="Acidic residues" evidence="1">
    <location>
        <begin position="33"/>
        <end position="53"/>
    </location>
</feature>
<dbReference type="AlphaFoldDB" id="A0A3P6A500"/>
<feature type="region of interest" description="Disordered" evidence="1">
    <location>
        <begin position="1"/>
        <end position="103"/>
    </location>
</feature>
<protein>
    <submittedName>
        <fullName evidence="2">Uncharacterized protein</fullName>
    </submittedName>
</protein>
<organism evidence="2">
    <name type="scientific">Brassica oleracea</name>
    <name type="common">Wild cabbage</name>
    <dbReference type="NCBI Taxonomy" id="3712"/>
    <lineage>
        <taxon>Eukaryota</taxon>
        <taxon>Viridiplantae</taxon>
        <taxon>Streptophyta</taxon>
        <taxon>Embryophyta</taxon>
        <taxon>Tracheophyta</taxon>
        <taxon>Spermatophyta</taxon>
        <taxon>Magnoliopsida</taxon>
        <taxon>eudicotyledons</taxon>
        <taxon>Gunneridae</taxon>
        <taxon>Pentapetalae</taxon>
        <taxon>rosids</taxon>
        <taxon>malvids</taxon>
        <taxon>Brassicales</taxon>
        <taxon>Brassicaceae</taxon>
        <taxon>Brassiceae</taxon>
        <taxon>Brassica</taxon>
    </lineage>
</organism>
<evidence type="ECO:0000256" key="1">
    <source>
        <dbReference type="SAM" id="MobiDB-lite"/>
    </source>
</evidence>
<feature type="compositionally biased region" description="Basic and acidic residues" evidence="1">
    <location>
        <begin position="82"/>
        <end position="103"/>
    </location>
</feature>
<name>A0A3P6A500_BRAOL</name>
<accession>A0A3P6A500</accession>